<evidence type="ECO:0000256" key="1">
    <source>
        <dbReference type="SAM" id="SignalP"/>
    </source>
</evidence>
<accession>A0A517LA28</accession>
<keyword evidence="4" id="KW-1185">Reference proteome</keyword>
<dbReference type="SUPFAM" id="SSF51182">
    <property type="entry name" value="RmlC-like cupins"/>
    <property type="match status" value="1"/>
</dbReference>
<dbReference type="Gene3D" id="2.60.120.10">
    <property type="entry name" value="Jelly Rolls"/>
    <property type="match status" value="2"/>
</dbReference>
<evidence type="ECO:0000313" key="3">
    <source>
        <dbReference type="EMBL" id="QDS72488.1"/>
    </source>
</evidence>
<dbReference type="AlphaFoldDB" id="A0A517LA28"/>
<reference evidence="3 4" key="1">
    <citation type="submission" date="2019-07" db="EMBL/GenBank/DDBJ databases">
        <title>Finished genome of Venturia effusa.</title>
        <authorList>
            <person name="Young C.A."/>
            <person name="Cox M.P."/>
            <person name="Ganley A.R.D."/>
            <person name="David W.J."/>
        </authorList>
    </citation>
    <scope>NUCLEOTIDE SEQUENCE [LARGE SCALE GENOMIC DNA]</scope>
    <source>
        <strain evidence="4">albino</strain>
    </source>
</reference>
<organism evidence="3 4">
    <name type="scientific">Venturia effusa</name>
    <dbReference type="NCBI Taxonomy" id="50376"/>
    <lineage>
        <taxon>Eukaryota</taxon>
        <taxon>Fungi</taxon>
        <taxon>Dikarya</taxon>
        <taxon>Ascomycota</taxon>
        <taxon>Pezizomycotina</taxon>
        <taxon>Dothideomycetes</taxon>
        <taxon>Pleosporomycetidae</taxon>
        <taxon>Venturiales</taxon>
        <taxon>Venturiaceae</taxon>
        <taxon>Venturia</taxon>
    </lineage>
</organism>
<evidence type="ECO:0000259" key="2">
    <source>
        <dbReference type="Pfam" id="PF07883"/>
    </source>
</evidence>
<dbReference type="STRING" id="50376.A0A517LA28"/>
<dbReference type="CDD" id="cd02215">
    <property type="entry name" value="cupin_QDO_N_C"/>
    <property type="match status" value="1"/>
</dbReference>
<dbReference type="InterPro" id="IPR014710">
    <property type="entry name" value="RmlC-like_jellyroll"/>
</dbReference>
<keyword evidence="1" id="KW-0732">Signal</keyword>
<evidence type="ECO:0000313" key="4">
    <source>
        <dbReference type="Proteomes" id="UP000316270"/>
    </source>
</evidence>
<dbReference type="InterPro" id="IPR052538">
    <property type="entry name" value="Flavonoid_dioxygenase-like"/>
</dbReference>
<feature type="signal peptide" evidence="1">
    <location>
        <begin position="1"/>
        <end position="18"/>
    </location>
</feature>
<protein>
    <recommendedName>
        <fullName evidence="2">Cupin type-2 domain-containing protein</fullName>
    </recommendedName>
</protein>
<dbReference type="PANTHER" id="PTHR43346">
    <property type="entry name" value="LIGAND BINDING DOMAIN PROTEIN, PUTATIVE (AFU_ORTHOLOGUE AFUA_6G14370)-RELATED"/>
    <property type="match status" value="1"/>
</dbReference>
<dbReference type="Pfam" id="PF07883">
    <property type="entry name" value="Cupin_2"/>
    <property type="match status" value="1"/>
</dbReference>
<sequence>MLCSLFLASAAIFGFTKAAPFGDASTPKSSIWVTEVPTYVRPYAIPHLLAGGCIVGQQIYRFPVTGDSSDNAFSLVQTNAPGSTELGVLPHIHEVYYETFFNVRGKFQLWTKKDGVENTRVLWPGDFGAVPQDTIHTFQMLDPATEMMGVIQPGGFEVLFYALSSGNYSSSTFSPYDPTSNLTGGSPQASVISQLQSFDVYAQLDYSPRTDTVNGTAPSNTTWHTGPNSLASDATTPYYVAKDYGPKYLYSGAAGYAVIQPVLTGTQTGGNFTISQIAMQSTPANGTVEEQNFPGHAAFEVLEGQLKVEMEGETVGLSTGDVVFIPGGTTYKYWSDVAETKVYYISAGVEGLDAKLIKGGKSWDSPVWPTS</sequence>
<dbReference type="InterPro" id="IPR013096">
    <property type="entry name" value="Cupin_2"/>
</dbReference>
<dbReference type="Proteomes" id="UP000316270">
    <property type="component" value="Chromosome 7"/>
</dbReference>
<gene>
    <name evidence="3" type="ORF">FKW77_010021</name>
</gene>
<name>A0A517LA28_9PEZI</name>
<proteinExistence type="predicted"/>
<dbReference type="InterPro" id="IPR011051">
    <property type="entry name" value="RmlC_Cupin_sf"/>
</dbReference>
<dbReference type="CDD" id="cd20281">
    <property type="entry name" value="cupin_QDO_C"/>
    <property type="match status" value="1"/>
</dbReference>
<dbReference type="EMBL" id="CP042191">
    <property type="protein sequence ID" value="QDS72488.1"/>
    <property type="molecule type" value="Genomic_DNA"/>
</dbReference>
<dbReference type="OrthoDB" id="5370773at2759"/>
<feature type="chain" id="PRO_5022021535" description="Cupin type-2 domain-containing protein" evidence="1">
    <location>
        <begin position="19"/>
        <end position="371"/>
    </location>
</feature>
<dbReference type="PANTHER" id="PTHR43346:SF1">
    <property type="entry name" value="QUERCETIN 2,3-DIOXYGENASE-RELATED"/>
    <property type="match status" value="1"/>
</dbReference>
<feature type="domain" description="Cupin type-2" evidence="2">
    <location>
        <begin position="294"/>
        <end position="336"/>
    </location>
</feature>